<feature type="non-terminal residue" evidence="5">
    <location>
        <position position="1"/>
    </location>
</feature>
<protein>
    <submittedName>
        <fullName evidence="5">TOE1 protein</fullName>
    </submittedName>
</protein>
<dbReference type="AlphaFoldDB" id="A0A7K9C464"/>
<keyword evidence="2" id="KW-0863">Zinc-finger</keyword>
<evidence type="ECO:0000313" key="5">
    <source>
        <dbReference type="EMBL" id="NXG46829.1"/>
    </source>
</evidence>
<comment type="similarity">
    <text evidence="1">Belongs to the CAF1 family.</text>
</comment>
<dbReference type="Gene3D" id="3.30.420.10">
    <property type="entry name" value="Ribonuclease H-like superfamily/Ribonuclease H"/>
    <property type="match status" value="2"/>
</dbReference>
<dbReference type="GO" id="GO:0017069">
    <property type="term" value="F:snRNA binding"/>
    <property type="evidence" value="ECO:0007669"/>
    <property type="project" value="TreeGrafter"/>
</dbReference>
<dbReference type="SUPFAM" id="SSF53098">
    <property type="entry name" value="Ribonuclease H-like"/>
    <property type="match status" value="1"/>
</dbReference>
<feature type="domain" description="C3H1-type" evidence="4">
    <location>
        <begin position="237"/>
        <end position="265"/>
    </location>
</feature>
<dbReference type="GO" id="GO:0000175">
    <property type="term" value="F:3'-5'-RNA exonuclease activity"/>
    <property type="evidence" value="ECO:0007669"/>
    <property type="project" value="TreeGrafter"/>
</dbReference>
<dbReference type="Proteomes" id="UP000574528">
    <property type="component" value="Unassembled WGS sequence"/>
</dbReference>
<evidence type="ECO:0000259" key="4">
    <source>
        <dbReference type="PROSITE" id="PS50103"/>
    </source>
</evidence>
<dbReference type="GO" id="GO:0015030">
    <property type="term" value="C:Cajal body"/>
    <property type="evidence" value="ECO:0007669"/>
    <property type="project" value="TreeGrafter"/>
</dbReference>
<name>A0A7K9C464_9PICI</name>
<dbReference type="GO" id="GO:0034472">
    <property type="term" value="P:snRNA 3'-end processing"/>
    <property type="evidence" value="ECO:0007669"/>
    <property type="project" value="TreeGrafter"/>
</dbReference>
<dbReference type="Gene3D" id="6.10.250.3220">
    <property type="match status" value="1"/>
</dbReference>
<dbReference type="InterPro" id="IPR000571">
    <property type="entry name" value="Znf_CCCH"/>
</dbReference>
<dbReference type="InterPro" id="IPR012337">
    <property type="entry name" value="RNaseH-like_sf"/>
</dbReference>
<dbReference type="InterPro" id="IPR006941">
    <property type="entry name" value="RNase_CAF1"/>
</dbReference>
<gene>
    <name evidence="5" type="primary">Toe1</name>
    <name evidence="5" type="ORF">PSIHAE_R06659</name>
</gene>
<feature type="non-terminal residue" evidence="5">
    <location>
        <position position="453"/>
    </location>
</feature>
<comment type="caution">
    <text evidence="5">The sequence shown here is derived from an EMBL/GenBank/DDBJ whole genome shotgun (WGS) entry which is preliminary data.</text>
</comment>
<dbReference type="InterPro" id="IPR051181">
    <property type="entry name" value="CAF1_poly(A)_ribonucleases"/>
</dbReference>
<dbReference type="SMART" id="SM00356">
    <property type="entry name" value="ZnF_C3H1"/>
    <property type="match status" value="1"/>
</dbReference>
<dbReference type="Pfam" id="PF00642">
    <property type="entry name" value="zf-CCCH"/>
    <property type="match status" value="1"/>
</dbReference>
<feature type="compositionally biased region" description="Basic residues" evidence="3">
    <location>
        <begin position="281"/>
        <end position="290"/>
    </location>
</feature>
<evidence type="ECO:0000256" key="3">
    <source>
        <dbReference type="SAM" id="MobiDB-lite"/>
    </source>
</evidence>
<evidence type="ECO:0000256" key="1">
    <source>
        <dbReference type="ARBA" id="ARBA00008372"/>
    </source>
</evidence>
<feature type="zinc finger region" description="C3H1-type" evidence="2">
    <location>
        <begin position="237"/>
        <end position="265"/>
    </location>
</feature>
<dbReference type="PANTHER" id="PTHR15092">
    <property type="entry name" value="POLY A -SPECIFIC RIBONUCLEASE/TARGET OF EGR1, MEMBER 1"/>
    <property type="match status" value="1"/>
</dbReference>
<accession>A0A7K9C464</accession>
<evidence type="ECO:0000313" key="6">
    <source>
        <dbReference type="Proteomes" id="UP000574528"/>
    </source>
</evidence>
<reference evidence="5 6" key="1">
    <citation type="submission" date="2019-09" db="EMBL/GenBank/DDBJ databases">
        <title>Bird 10,000 Genomes (B10K) Project - Family phase.</title>
        <authorList>
            <person name="Zhang G."/>
        </authorList>
    </citation>
    <scope>NUCLEOTIDE SEQUENCE [LARGE SCALE GENOMIC DNA]</scope>
    <source>
        <strain evidence="5">B10K-DU-001-24</strain>
        <tissue evidence="5">Muscle</tissue>
    </source>
</reference>
<dbReference type="EMBL" id="VWZI01011358">
    <property type="protein sequence ID" value="NXG46829.1"/>
    <property type="molecule type" value="Genomic_DNA"/>
</dbReference>
<dbReference type="Pfam" id="PF04857">
    <property type="entry name" value="CAF1"/>
    <property type="match status" value="2"/>
</dbReference>
<feature type="region of interest" description="Disordered" evidence="3">
    <location>
        <begin position="281"/>
        <end position="380"/>
    </location>
</feature>
<evidence type="ECO:0000256" key="2">
    <source>
        <dbReference type="PROSITE-ProRule" id="PRU00723"/>
    </source>
</evidence>
<dbReference type="GO" id="GO:0008270">
    <property type="term" value="F:zinc ion binding"/>
    <property type="evidence" value="ECO:0007669"/>
    <property type="project" value="UniProtKB-KW"/>
</dbReference>
<feature type="compositionally biased region" description="Acidic residues" evidence="3">
    <location>
        <begin position="344"/>
        <end position="356"/>
    </location>
</feature>
<organism evidence="5 6">
    <name type="scientific">Psilopogon haemacephalus</name>
    <name type="common">coppersmith barbet</name>
    <dbReference type="NCBI Taxonomy" id="2585815"/>
    <lineage>
        <taxon>Eukaryota</taxon>
        <taxon>Metazoa</taxon>
        <taxon>Chordata</taxon>
        <taxon>Craniata</taxon>
        <taxon>Vertebrata</taxon>
        <taxon>Euteleostomi</taxon>
        <taxon>Archelosauria</taxon>
        <taxon>Archosauria</taxon>
        <taxon>Dinosauria</taxon>
        <taxon>Saurischia</taxon>
        <taxon>Theropoda</taxon>
        <taxon>Coelurosauria</taxon>
        <taxon>Aves</taxon>
        <taxon>Neognathae</taxon>
        <taxon>Neoaves</taxon>
        <taxon>Telluraves</taxon>
        <taxon>Coraciimorphae</taxon>
        <taxon>Piciformes</taxon>
        <taxon>Megalaimidae</taxon>
        <taxon>Psilopogon</taxon>
    </lineage>
</organism>
<dbReference type="PANTHER" id="PTHR15092:SF37">
    <property type="entry name" value="TARGET OF EGR1 PROTEIN 1"/>
    <property type="match status" value="1"/>
</dbReference>
<dbReference type="InterPro" id="IPR036397">
    <property type="entry name" value="RNaseH_sf"/>
</dbReference>
<keyword evidence="2" id="KW-0862">Zinc</keyword>
<keyword evidence="2" id="KW-0479">Metal-binding</keyword>
<keyword evidence="6" id="KW-1185">Reference proteome</keyword>
<dbReference type="OrthoDB" id="414075at2759"/>
<proteinExistence type="inferred from homology"/>
<sequence>RVPVVDVQNDNFTELWPSMVLALRTATFVAVDTVRWMGGSPGWLCTLSLQSDNTYLCQIYNLTLLCMEEYVVEPQSVQFLVQHGFDFNKQYSQGIPYHKGNDKGNENQSQSVRTFFLELIRAKKPLVLHNGLIDLVFLYQCFYAHLPDSLGTFTADLSEMFPAGIYDTKYASEFETRFIASYLEYAYKKCKRENCKLKDSSSQHLTVEFCNYPASISHYIDYRHCSLEEESHNGGGETKVPVCEKFSAYGWCPKGVNCPQSHNIDLIIDEDDRLWEEKRKKRRKKWKRRKNAEEPAKMVGEGSSGKEMELAQNGEEGPPRKQSCQEPAAAMELAEITPKREDTSPEENSMDMESEVSSDTRAQWEEDEGQGPPSQGGIHRAGFDAFMTGYVMAYVWMLKKGNHTDNGAEPWLPDCHNKLYLSGKSVPLQIVKSLFSKSSKAHSQKMKLAWASE</sequence>
<dbReference type="PROSITE" id="PS50103">
    <property type="entry name" value="ZF_C3H1"/>
    <property type="match status" value="1"/>
</dbReference>